<dbReference type="AlphaFoldDB" id="A0AAP0L193"/>
<dbReference type="EMBL" id="JBBNAF010000002">
    <property type="protein sequence ID" value="KAK9162501.1"/>
    <property type="molecule type" value="Genomic_DNA"/>
</dbReference>
<gene>
    <name evidence="6" type="ORF">Syun_003403</name>
</gene>
<evidence type="ECO:0000259" key="5">
    <source>
        <dbReference type="PROSITE" id="PS51005"/>
    </source>
</evidence>
<evidence type="ECO:0000256" key="4">
    <source>
        <dbReference type="ARBA" id="ARBA00023242"/>
    </source>
</evidence>
<evidence type="ECO:0000256" key="2">
    <source>
        <dbReference type="ARBA" id="ARBA00023125"/>
    </source>
</evidence>
<name>A0AAP0L193_9MAGN</name>
<organism evidence="6 7">
    <name type="scientific">Stephania yunnanensis</name>
    <dbReference type="NCBI Taxonomy" id="152371"/>
    <lineage>
        <taxon>Eukaryota</taxon>
        <taxon>Viridiplantae</taxon>
        <taxon>Streptophyta</taxon>
        <taxon>Embryophyta</taxon>
        <taxon>Tracheophyta</taxon>
        <taxon>Spermatophyta</taxon>
        <taxon>Magnoliopsida</taxon>
        <taxon>Ranunculales</taxon>
        <taxon>Menispermaceae</taxon>
        <taxon>Menispermoideae</taxon>
        <taxon>Cissampelideae</taxon>
        <taxon>Stephania</taxon>
    </lineage>
</organism>
<protein>
    <recommendedName>
        <fullName evidence="5">NAC domain-containing protein</fullName>
    </recommendedName>
</protein>
<reference evidence="6 7" key="1">
    <citation type="submission" date="2024-01" db="EMBL/GenBank/DDBJ databases">
        <title>Genome assemblies of Stephania.</title>
        <authorList>
            <person name="Yang L."/>
        </authorList>
    </citation>
    <scope>NUCLEOTIDE SEQUENCE [LARGE SCALE GENOMIC DNA]</scope>
    <source>
        <strain evidence="6">YNDBR</strain>
        <tissue evidence="6">Leaf</tissue>
    </source>
</reference>
<dbReference type="PROSITE" id="PS51005">
    <property type="entry name" value="NAC"/>
    <property type="match status" value="1"/>
</dbReference>
<evidence type="ECO:0000256" key="1">
    <source>
        <dbReference type="ARBA" id="ARBA00023015"/>
    </source>
</evidence>
<dbReference type="InterPro" id="IPR003441">
    <property type="entry name" value="NAC-dom"/>
</dbReference>
<dbReference type="Proteomes" id="UP001420932">
    <property type="component" value="Unassembled WGS sequence"/>
</dbReference>
<keyword evidence="1" id="KW-0805">Transcription regulation</keyword>
<keyword evidence="7" id="KW-1185">Reference proteome</keyword>
<keyword evidence="4" id="KW-0539">Nucleus</keyword>
<sequence length="201" mass="22847">MADNKVNLPPGFHFSPTDEELIVHFLYRKAMLLPCNPDIIPDLDLHSYNPWELNGKALAGGDKWYFFSRATENRFSTNGYWMPMDDVEGEEVVTNGSKRVGTKKYLVFYIGEPPVGIKSTWIMHEYHLSDCCTSSRRSSRRRGKRRDQDVPKLVLCRVFEKNDGSQGGGGSDDDGDGTDLSCLDEVFLSLEDLDEISDRIR</sequence>
<accession>A0AAP0L193</accession>
<dbReference type="Gene3D" id="2.170.150.80">
    <property type="entry name" value="NAC domain"/>
    <property type="match status" value="1"/>
</dbReference>
<dbReference type="Pfam" id="PF02365">
    <property type="entry name" value="NAM"/>
    <property type="match status" value="1"/>
</dbReference>
<evidence type="ECO:0000313" key="6">
    <source>
        <dbReference type="EMBL" id="KAK9162501.1"/>
    </source>
</evidence>
<evidence type="ECO:0000313" key="7">
    <source>
        <dbReference type="Proteomes" id="UP001420932"/>
    </source>
</evidence>
<evidence type="ECO:0000256" key="3">
    <source>
        <dbReference type="ARBA" id="ARBA00023163"/>
    </source>
</evidence>
<keyword evidence="2" id="KW-0238">DNA-binding</keyword>
<dbReference type="SUPFAM" id="SSF101941">
    <property type="entry name" value="NAC domain"/>
    <property type="match status" value="1"/>
</dbReference>
<dbReference type="GO" id="GO:0006355">
    <property type="term" value="P:regulation of DNA-templated transcription"/>
    <property type="evidence" value="ECO:0007669"/>
    <property type="project" value="InterPro"/>
</dbReference>
<dbReference type="PANTHER" id="PTHR31719">
    <property type="entry name" value="NAC TRANSCRIPTION FACTOR 56"/>
    <property type="match status" value="1"/>
</dbReference>
<keyword evidence="3" id="KW-0804">Transcription</keyword>
<dbReference type="PANTHER" id="PTHR31719:SF134">
    <property type="entry name" value="NAC DOMAIN-CONTAINING PROTEIN 104"/>
    <property type="match status" value="1"/>
</dbReference>
<dbReference type="GO" id="GO:0003677">
    <property type="term" value="F:DNA binding"/>
    <property type="evidence" value="ECO:0007669"/>
    <property type="project" value="UniProtKB-KW"/>
</dbReference>
<proteinExistence type="predicted"/>
<dbReference type="InterPro" id="IPR036093">
    <property type="entry name" value="NAC_dom_sf"/>
</dbReference>
<comment type="caution">
    <text evidence="6">The sequence shown here is derived from an EMBL/GenBank/DDBJ whole genome shotgun (WGS) entry which is preliminary data.</text>
</comment>
<feature type="domain" description="NAC" evidence="5">
    <location>
        <begin position="8"/>
        <end position="161"/>
    </location>
</feature>
<dbReference type="GO" id="GO:0048731">
    <property type="term" value="P:system development"/>
    <property type="evidence" value="ECO:0007669"/>
    <property type="project" value="TreeGrafter"/>
</dbReference>